<keyword evidence="2" id="KW-1133">Transmembrane helix</keyword>
<keyword evidence="2" id="KW-0472">Membrane</keyword>
<keyword evidence="2" id="KW-0812">Transmembrane</keyword>
<comment type="caution">
    <text evidence="3">The sequence shown here is derived from an EMBL/GenBank/DDBJ whole genome shotgun (WGS) entry which is preliminary data.</text>
</comment>
<dbReference type="Pfam" id="PF11174">
    <property type="entry name" value="DUF2970"/>
    <property type="match status" value="1"/>
</dbReference>
<protein>
    <recommendedName>
        <fullName evidence="5">DUF2970 domain-containing protein</fullName>
    </recommendedName>
</protein>
<dbReference type="STRING" id="1400863.BN873_90038"/>
<organism evidence="3 4">
    <name type="scientific">Candidatus Competibacter denitrificans Run_A_D11</name>
    <dbReference type="NCBI Taxonomy" id="1400863"/>
    <lineage>
        <taxon>Bacteria</taxon>
        <taxon>Pseudomonadati</taxon>
        <taxon>Pseudomonadota</taxon>
        <taxon>Gammaproteobacteria</taxon>
        <taxon>Candidatus Competibacteraceae</taxon>
        <taxon>Candidatus Competibacter</taxon>
    </lineage>
</organism>
<dbReference type="InterPro" id="IPR021344">
    <property type="entry name" value="DUF2970"/>
</dbReference>
<feature type="transmembrane region" description="Helical" evidence="2">
    <location>
        <begin position="73"/>
        <end position="94"/>
    </location>
</feature>
<evidence type="ECO:0000313" key="3">
    <source>
        <dbReference type="EMBL" id="CDI04287.1"/>
    </source>
</evidence>
<evidence type="ECO:0000256" key="2">
    <source>
        <dbReference type="SAM" id="Phobius"/>
    </source>
</evidence>
<gene>
    <name evidence="3" type="ORF">BN873_90038</name>
</gene>
<accession>W6M9K7</accession>
<keyword evidence="4" id="KW-1185">Reference proteome</keyword>
<proteinExistence type="predicted"/>
<evidence type="ECO:0008006" key="5">
    <source>
        <dbReference type="Google" id="ProtNLM"/>
    </source>
</evidence>
<evidence type="ECO:0000256" key="1">
    <source>
        <dbReference type="SAM" id="MobiDB-lite"/>
    </source>
</evidence>
<reference evidence="3" key="1">
    <citation type="submission" date="2013-07" db="EMBL/GenBank/DDBJ databases">
        <authorList>
            <person name="McIlroy S."/>
        </authorList>
    </citation>
    <scope>NUCLEOTIDE SEQUENCE [LARGE SCALE GENOMIC DNA]</scope>
    <source>
        <strain evidence="3">Run_A_D11</strain>
    </source>
</reference>
<sequence length="103" mass="11135">MTLSTERALPDIPTQTLLISMTAPDPSNKTDPNPQAARRPPGPLDVILSVLSSFLGVQSARNRERDFEHGRPAHFIIVGIGLTILFILAIWLVVKLALRAAGA</sequence>
<feature type="region of interest" description="Disordered" evidence="1">
    <location>
        <begin position="20"/>
        <end position="42"/>
    </location>
</feature>
<evidence type="ECO:0000313" key="4">
    <source>
        <dbReference type="Proteomes" id="UP000035760"/>
    </source>
</evidence>
<dbReference type="AlphaFoldDB" id="W6M9K7"/>
<dbReference type="Proteomes" id="UP000035760">
    <property type="component" value="Unassembled WGS sequence"/>
</dbReference>
<name>W6M9K7_9GAMM</name>
<feature type="compositionally biased region" description="Polar residues" evidence="1">
    <location>
        <begin position="20"/>
        <end position="33"/>
    </location>
</feature>
<dbReference type="EMBL" id="CBTJ020000102">
    <property type="protein sequence ID" value="CDI04287.1"/>
    <property type="molecule type" value="Genomic_DNA"/>
</dbReference>
<reference evidence="3" key="2">
    <citation type="submission" date="2014-03" db="EMBL/GenBank/DDBJ databases">
        <title>Candidatus Competibacter-lineage genomes retrieved from metagenomes reveal functional metabolic diversity.</title>
        <authorList>
            <person name="McIlroy S.J."/>
            <person name="Albertsen M."/>
            <person name="Andresen E.K."/>
            <person name="Saunders A.M."/>
            <person name="Kristiansen R."/>
            <person name="Stokholm-Bjerregaard M."/>
            <person name="Nielsen K.L."/>
            <person name="Nielsen P.H."/>
        </authorList>
    </citation>
    <scope>NUCLEOTIDE SEQUENCE</scope>
    <source>
        <strain evidence="3">Run_A_D11</strain>
    </source>
</reference>